<reference evidence="1" key="2">
    <citation type="submission" date="2015-06" db="UniProtKB">
        <authorList>
            <consortium name="EnsemblPlants"/>
        </authorList>
    </citation>
    <scope>IDENTIFICATION</scope>
    <source>
        <strain evidence="1">DM1-3 516 R44</strain>
    </source>
</reference>
<dbReference type="EnsemblPlants" id="PGSC0003DMT400094460">
    <property type="protein sequence ID" value="PGSC0003DMT400094460"/>
    <property type="gene ID" value="PGSC0003DMG400044031"/>
</dbReference>
<dbReference type="HOGENOM" id="CLU_172155_0_0_1"/>
<dbReference type="Gramene" id="PGSC0003DMT400094460">
    <property type="protein sequence ID" value="PGSC0003DMT400094460"/>
    <property type="gene ID" value="PGSC0003DMG400044031"/>
</dbReference>
<evidence type="ECO:0000313" key="1">
    <source>
        <dbReference type="EnsemblPlants" id="PGSC0003DMT400094460"/>
    </source>
</evidence>
<accession>M1DU71</accession>
<dbReference type="Proteomes" id="UP000011115">
    <property type="component" value="Unassembled WGS sequence"/>
</dbReference>
<sequence length="103" mass="12339">MDFRYDLNNDVYGLRNKAWTLTCKKEQNELKGGRKESLVIAKSVWRVAEWPFDRLKFQCASLKEKIKLARERSCRRVAKWFRDAVLDRPKLHNLKMLKAKAKR</sequence>
<organism evidence="1 2">
    <name type="scientific">Solanum tuberosum</name>
    <name type="common">Potato</name>
    <dbReference type="NCBI Taxonomy" id="4113"/>
    <lineage>
        <taxon>Eukaryota</taxon>
        <taxon>Viridiplantae</taxon>
        <taxon>Streptophyta</taxon>
        <taxon>Embryophyta</taxon>
        <taxon>Tracheophyta</taxon>
        <taxon>Spermatophyta</taxon>
        <taxon>Magnoliopsida</taxon>
        <taxon>eudicotyledons</taxon>
        <taxon>Gunneridae</taxon>
        <taxon>Pentapetalae</taxon>
        <taxon>asterids</taxon>
        <taxon>lamiids</taxon>
        <taxon>Solanales</taxon>
        <taxon>Solanaceae</taxon>
        <taxon>Solanoideae</taxon>
        <taxon>Solaneae</taxon>
        <taxon>Solanum</taxon>
    </lineage>
</organism>
<keyword evidence="2" id="KW-1185">Reference proteome</keyword>
<evidence type="ECO:0000313" key="2">
    <source>
        <dbReference type="Proteomes" id="UP000011115"/>
    </source>
</evidence>
<proteinExistence type="predicted"/>
<dbReference type="AlphaFoldDB" id="M1DU71"/>
<dbReference type="InParanoid" id="M1DU71"/>
<reference evidence="2" key="1">
    <citation type="journal article" date="2011" name="Nature">
        <title>Genome sequence and analysis of the tuber crop potato.</title>
        <authorList>
            <consortium name="The Potato Genome Sequencing Consortium"/>
        </authorList>
    </citation>
    <scope>NUCLEOTIDE SEQUENCE [LARGE SCALE GENOMIC DNA]</scope>
    <source>
        <strain evidence="2">cv. DM1-3 516 R44</strain>
    </source>
</reference>
<dbReference type="PaxDb" id="4113-PGSC0003DMT400094460"/>
<protein>
    <submittedName>
        <fullName evidence="1">Uncharacterized protein</fullName>
    </submittedName>
</protein>
<name>M1DU71_SOLTU</name>